<accession>A0A917ZEH0</accession>
<reference evidence="1" key="1">
    <citation type="journal article" date="2014" name="Int. J. Syst. Evol. Microbiol.">
        <title>Complete genome sequence of Corynebacterium casei LMG S-19264T (=DSM 44701T), isolated from a smear-ripened cheese.</title>
        <authorList>
            <consortium name="US DOE Joint Genome Institute (JGI-PGF)"/>
            <person name="Walter F."/>
            <person name="Albersmeier A."/>
            <person name="Kalinowski J."/>
            <person name="Ruckert C."/>
        </authorList>
    </citation>
    <scope>NUCLEOTIDE SEQUENCE</scope>
    <source>
        <strain evidence="1">CGMCC 4.7201</strain>
    </source>
</reference>
<dbReference type="Gene3D" id="3.40.630.100">
    <property type="entry name" value="Poly-gamma-glutamate hydrolase, zinc-binding motif"/>
    <property type="match status" value="1"/>
</dbReference>
<dbReference type="EMBL" id="BMMS01000001">
    <property type="protein sequence ID" value="GGO80434.1"/>
    <property type="molecule type" value="Genomic_DNA"/>
</dbReference>
<sequence length="77" mass="7863">MDYRLHLTGTLSAVCHIAIHGGSLEGGTSEIAQAVATAAGQSYYSMVSLRTRPRCPSGRGGAFAVSPFDGLLAHGGT</sequence>
<organism evidence="1 2">
    <name type="scientific">Wenjunlia tyrosinilytica</name>
    <dbReference type="NCBI Taxonomy" id="1544741"/>
    <lineage>
        <taxon>Bacteria</taxon>
        <taxon>Bacillati</taxon>
        <taxon>Actinomycetota</taxon>
        <taxon>Actinomycetes</taxon>
        <taxon>Kitasatosporales</taxon>
        <taxon>Streptomycetaceae</taxon>
        <taxon>Wenjunlia</taxon>
    </lineage>
</organism>
<dbReference type="InterPro" id="IPR008585">
    <property type="entry name" value="Gamma_PGA_hydro"/>
</dbReference>
<name>A0A917ZEH0_9ACTN</name>
<dbReference type="Proteomes" id="UP000641932">
    <property type="component" value="Unassembled WGS sequence"/>
</dbReference>
<evidence type="ECO:0000313" key="1">
    <source>
        <dbReference type="EMBL" id="GGO80434.1"/>
    </source>
</evidence>
<dbReference type="Pfam" id="PF05908">
    <property type="entry name" value="Gamma_PGA_hydro"/>
    <property type="match status" value="1"/>
</dbReference>
<keyword evidence="2" id="KW-1185">Reference proteome</keyword>
<gene>
    <name evidence="1" type="ORF">GCM10012280_02340</name>
</gene>
<protein>
    <submittedName>
        <fullName evidence="1">Uncharacterized protein</fullName>
    </submittedName>
</protein>
<evidence type="ECO:0000313" key="2">
    <source>
        <dbReference type="Proteomes" id="UP000641932"/>
    </source>
</evidence>
<dbReference type="InterPro" id="IPR038128">
    <property type="entry name" value="Gamma_PGA_hydro_sf"/>
</dbReference>
<dbReference type="AlphaFoldDB" id="A0A917ZEH0"/>
<reference evidence="1" key="2">
    <citation type="submission" date="2020-09" db="EMBL/GenBank/DDBJ databases">
        <authorList>
            <person name="Sun Q."/>
            <person name="Zhou Y."/>
        </authorList>
    </citation>
    <scope>NUCLEOTIDE SEQUENCE</scope>
    <source>
        <strain evidence="1">CGMCC 4.7201</strain>
    </source>
</reference>
<proteinExistence type="predicted"/>
<dbReference type="RefSeq" id="WP_189129527.1">
    <property type="nucleotide sequence ID" value="NZ_BMMS01000001.1"/>
</dbReference>
<comment type="caution">
    <text evidence="1">The sequence shown here is derived from an EMBL/GenBank/DDBJ whole genome shotgun (WGS) entry which is preliminary data.</text>
</comment>